<dbReference type="AlphaFoldDB" id="A0A8J4QEN3"/>
<dbReference type="OrthoDB" id="1669448at2759"/>
<evidence type="ECO:0000313" key="2">
    <source>
        <dbReference type="EMBL" id="KAF3945804.1"/>
    </source>
</evidence>
<gene>
    <name evidence="2" type="ORF">CMV_027859</name>
</gene>
<evidence type="ECO:0000313" key="3">
    <source>
        <dbReference type="Proteomes" id="UP000737018"/>
    </source>
</evidence>
<organism evidence="2 3">
    <name type="scientific">Castanea mollissima</name>
    <name type="common">Chinese chestnut</name>
    <dbReference type="NCBI Taxonomy" id="60419"/>
    <lineage>
        <taxon>Eukaryota</taxon>
        <taxon>Viridiplantae</taxon>
        <taxon>Streptophyta</taxon>
        <taxon>Embryophyta</taxon>
        <taxon>Tracheophyta</taxon>
        <taxon>Spermatophyta</taxon>
        <taxon>Magnoliopsida</taxon>
        <taxon>eudicotyledons</taxon>
        <taxon>Gunneridae</taxon>
        <taxon>Pentapetalae</taxon>
        <taxon>rosids</taxon>
        <taxon>fabids</taxon>
        <taxon>Fagales</taxon>
        <taxon>Fagaceae</taxon>
        <taxon>Castanea</taxon>
    </lineage>
</organism>
<dbReference type="EMBL" id="JRKL02011020">
    <property type="protein sequence ID" value="KAF3945804.1"/>
    <property type="molecule type" value="Genomic_DNA"/>
</dbReference>
<keyword evidence="3" id="KW-1185">Reference proteome</keyword>
<reference evidence="2" key="1">
    <citation type="submission" date="2020-03" db="EMBL/GenBank/DDBJ databases">
        <title>Castanea mollissima Vanexum genome sequencing.</title>
        <authorList>
            <person name="Staton M."/>
        </authorList>
    </citation>
    <scope>NUCLEOTIDE SEQUENCE</scope>
    <source>
        <tissue evidence="2">Leaf</tissue>
    </source>
</reference>
<proteinExistence type="predicted"/>
<sequence length="124" mass="14048">FLDSTDYIEKFKKYEADYTFRLMAKYFSKKNLYGGNIFDENMTIDDEVIKSSRWPCTRSYANPVQGFEDQSSSIPAYSDETPTDISNGKHPVGGSKVLKNDGGPLLLRTWSTVITKQLILDSIS</sequence>
<name>A0A8J4QEN3_9ROSI</name>
<protein>
    <submittedName>
        <fullName evidence="2">Uncharacterized protein</fullName>
    </submittedName>
</protein>
<dbReference type="PANTHER" id="PTHR36078">
    <property type="entry name" value="BNACNNG21220D PROTEIN"/>
    <property type="match status" value="1"/>
</dbReference>
<dbReference type="PANTHER" id="PTHR36078:SF2">
    <property type="entry name" value="OS09G0473966 PROTEIN"/>
    <property type="match status" value="1"/>
</dbReference>
<feature type="region of interest" description="Disordered" evidence="1">
    <location>
        <begin position="67"/>
        <end position="93"/>
    </location>
</feature>
<evidence type="ECO:0000256" key="1">
    <source>
        <dbReference type="SAM" id="MobiDB-lite"/>
    </source>
</evidence>
<comment type="caution">
    <text evidence="2">The sequence shown here is derived from an EMBL/GenBank/DDBJ whole genome shotgun (WGS) entry which is preliminary data.</text>
</comment>
<dbReference type="Proteomes" id="UP000737018">
    <property type="component" value="Unassembled WGS sequence"/>
</dbReference>
<accession>A0A8J4QEN3</accession>
<feature type="non-terminal residue" evidence="2">
    <location>
        <position position="1"/>
    </location>
</feature>